<accession>A0A847ET53</accession>
<evidence type="ECO:0000256" key="3">
    <source>
        <dbReference type="ARBA" id="ARBA00022840"/>
    </source>
</evidence>
<dbReference type="PANTHER" id="PTHR19211:SF14">
    <property type="entry name" value="ATP-BINDING CASSETTE SUB-FAMILY F MEMBER 1"/>
    <property type="match status" value="1"/>
</dbReference>
<keyword evidence="1" id="KW-0677">Repeat</keyword>
<dbReference type="Pfam" id="PF00005">
    <property type="entry name" value="ABC_tran"/>
    <property type="match status" value="2"/>
</dbReference>
<dbReference type="PROSITE" id="PS00211">
    <property type="entry name" value="ABC_TRANSPORTER_1"/>
    <property type="match status" value="2"/>
</dbReference>
<evidence type="ECO:0000313" key="6">
    <source>
        <dbReference type="Proteomes" id="UP000554004"/>
    </source>
</evidence>
<keyword evidence="2" id="KW-0547">Nucleotide-binding</keyword>
<gene>
    <name evidence="5" type="ORF">GX618_01290</name>
</gene>
<dbReference type="GO" id="GO:0016887">
    <property type="term" value="F:ATP hydrolysis activity"/>
    <property type="evidence" value="ECO:0007669"/>
    <property type="project" value="InterPro"/>
</dbReference>
<dbReference type="GO" id="GO:0005524">
    <property type="term" value="F:ATP binding"/>
    <property type="evidence" value="ECO:0007669"/>
    <property type="project" value="UniProtKB-KW"/>
</dbReference>
<dbReference type="EMBL" id="JAAZAL010000043">
    <property type="protein sequence ID" value="NLE30892.1"/>
    <property type="molecule type" value="Genomic_DNA"/>
</dbReference>
<evidence type="ECO:0000256" key="1">
    <source>
        <dbReference type="ARBA" id="ARBA00022737"/>
    </source>
</evidence>
<sequence>MLEVRKLTIETTNGKPLVSNLDFVLNNEDKMAIIGEEGNGKSTLLKAINNSKEIEKYCKLSGEVLKNNLIIGYLEQSLNPNWDSNLVYEYFLKDSPEEEVNIDRYENLNDVAKELSKIGVSPKILESERLIGTLSGGEKVKIQIAKLLTHLPDVLLLDEPTNDLDIETLEWLEGFIVNSNIPIIFVSHDETLLEGTANLILHMEYVKSQKKARHTLQRGDYKSYVESRTTEISKREQDYGREKREYEEAKQKLGHRKSIVRSAQERIKDSSVRRRLNKEMHVIKAREKVIEGSRKTQKLEIEDPIYFSFDKDSVLPNGKRIIELHLNELSIGDRVLAKDIELGVYGPTKVGIIGTNGVGKTTLLREIHKRLSNVEDINVGYMPQNYSEVLNDKDIVMDYLVSDLEEIDFDRISAFIGRIKLNWDEMNGFIGELSYGQKAKLILLKMMLDKKNVLLLDEPTRNLSALSNPVIREVLKDFEGCIIGISHDRKYLKEVCDVVYRLEMDGLKKTAIK</sequence>
<dbReference type="AlphaFoldDB" id="A0A847ET53"/>
<protein>
    <submittedName>
        <fullName evidence="5">ABC-F family ATP-binding cassette domain-containing protein</fullName>
    </submittedName>
</protein>
<keyword evidence="3 5" id="KW-0067">ATP-binding</keyword>
<dbReference type="InterPro" id="IPR050611">
    <property type="entry name" value="ABCF"/>
</dbReference>
<evidence type="ECO:0000313" key="5">
    <source>
        <dbReference type="EMBL" id="NLE30892.1"/>
    </source>
</evidence>
<organism evidence="5 6">
    <name type="scientific">Candidatus Dojkabacteria bacterium</name>
    <dbReference type="NCBI Taxonomy" id="2099670"/>
    <lineage>
        <taxon>Bacteria</taxon>
        <taxon>Candidatus Dojkabacteria</taxon>
    </lineage>
</organism>
<dbReference type="InterPro" id="IPR017871">
    <property type="entry name" value="ABC_transporter-like_CS"/>
</dbReference>
<dbReference type="InterPro" id="IPR003439">
    <property type="entry name" value="ABC_transporter-like_ATP-bd"/>
</dbReference>
<comment type="caution">
    <text evidence="5">The sequence shown here is derived from an EMBL/GenBank/DDBJ whole genome shotgun (WGS) entry which is preliminary data.</text>
</comment>
<dbReference type="PROSITE" id="PS50893">
    <property type="entry name" value="ABC_TRANSPORTER_2"/>
    <property type="match status" value="1"/>
</dbReference>
<evidence type="ECO:0000259" key="4">
    <source>
        <dbReference type="PROSITE" id="PS50893"/>
    </source>
</evidence>
<dbReference type="Proteomes" id="UP000554004">
    <property type="component" value="Unassembled WGS sequence"/>
</dbReference>
<proteinExistence type="predicted"/>
<name>A0A847ET53_9BACT</name>
<feature type="domain" description="ABC transporter" evidence="4">
    <location>
        <begin position="2"/>
        <end position="230"/>
    </location>
</feature>
<dbReference type="PANTHER" id="PTHR19211">
    <property type="entry name" value="ATP-BINDING TRANSPORT PROTEIN-RELATED"/>
    <property type="match status" value="1"/>
</dbReference>
<dbReference type="SMART" id="SM00382">
    <property type="entry name" value="AAA"/>
    <property type="match status" value="2"/>
</dbReference>
<dbReference type="CDD" id="cd03221">
    <property type="entry name" value="ABCF_EF-3"/>
    <property type="match status" value="1"/>
</dbReference>
<reference evidence="5 6" key="1">
    <citation type="journal article" date="2020" name="Biotechnol. Biofuels">
        <title>New insights from the biogas microbiome by comprehensive genome-resolved metagenomics of nearly 1600 species originating from multiple anaerobic digesters.</title>
        <authorList>
            <person name="Campanaro S."/>
            <person name="Treu L."/>
            <person name="Rodriguez-R L.M."/>
            <person name="Kovalovszki A."/>
            <person name="Ziels R.M."/>
            <person name="Maus I."/>
            <person name="Zhu X."/>
            <person name="Kougias P.G."/>
            <person name="Basile A."/>
            <person name="Luo G."/>
            <person name="Schluter A."/>
            <person name="Konstantinidis K.T."/>
            <person name="Angelidaki I."/>
        </authorList>
    </citation>
    <scope>NUCLEOTIDE SEQUENCE [LARGE SCALE GENOMIC DNA]</scope>
    <source>
        <strain evidence="5">AS06rmzACSIP_421</strain>
    </source>
</reference>
<dbReference type="SUPFAM" id="SSF52540">
    <property type="entry name" value="P-loop containing nucleoside triphosphate hydrolases"/>
    <property type="match status" value="2"/>
</dbReference>
<evidence type="ECO:0000256" key="2">
    <source>
        <dbReference type="ARBA" id="ARBA00022741"/>
    </source>
</evidence>
<dbReference type="InterPro" id="IPR027417">
    <property type="entry name" value="P-loop_NTPase"/>
</dbReference>
<dbReference type="Gene3D" id="3.40.50.300">
    <property type="entry name" value="P-loop containing nucleotide triphosphate hydrolases"/>
    <property type="match status" value="2"/>
</dbReference>
<dbReference type="InterPro" id="IPR003593">
    <property type="entry name" value="AAA+_ATPase"/>
</dbReference>